<dbReference type="Pfam" id="PF00128">
    <property type="entry name" value="Alpha-amylase"/>
    <property type="match status" value="1"/>
</dbReference>
<dbReference type="RefSeq" id="WP_394845540.1">
    <property type="nucleotide sequence ID" value="NZ_CP089982.1"/>
</dbReference>
<evidence type="ECO:0000259" key="1">
    <source>
        <dbReference type="SMART" id="SM00642"/>
    </source>
</evidence>
<dbReference type="SUPFAM" id="SSF51011">
    <property type="entry name" value="Glycosyl hydrolase domain"/>
    <property type="match status" value="1"/>
</dbReference>
<evidence type="ECO:0000313" key="2">
    <source>
        <dbReference type="EMBL" id="WXA94932.1"/>
    </source>
</evidence>
<keyword evidence="3" id="KW-1185">Reference proteome</keyword>
<dbReference type="PANTHER" id="PTHR10357">
    <property type="entry name" value="ALPHA-AMYLASE FAMILY MEMBER"/>
    <property type="match status" value="1"/>
</dbReference>
<gene>
    <name evidence="2" type="ORF">LZC95_51985</name>
</gene>
<feature type="domain" description="Glycosyl hydrolase family 13 catalytic" evidence="1">
    <location>
        <begin position="37"/>
        <end position="361"/>
    </location>
</feature>
<dbReference type="Proteomes" id="UP001379533">
    <property type="component" value="Chromosome"/>
</dbReference>
<dbReference type="EMBL" id="CP089982">
    <property type="protein sequence ID" value="WXA94932.1"/>
    <property type="molecule type" value="Genomic_DNA"/>
</dbReference>
<dbReference type="Gene3D" id="3.20.20.80">
    <property type="entry name" value="Glycosidases"/>
    <property type="match status" value="1"/>
</dbReference>
<name>A0ABZ2K8C0_9BACT</name>
<dbReference type="InterPro" id="IPR017853">
    <property type="entry name" value="GH"/>
</dbReference>
<proteinExistence type="predicted"/>
<dbReference type="SMART" id="SM00642">
    <property type="entry name" value="Aamy"/>
    <property type="match status" value="1"/>
</dbReference>
<protein>
    <submittedName>
        <fullName evidence="2">DUF3459 domain-containing protein</fullName>
    </submittedName>
</protein>
<reference evidence="2 3" key="1">
    <citation type="submission" date="2021-12" db="EMBL/GenBank/DDBJ databases">
        <title>Discovery of the Pendulisporaceae a myxobacterial family with distinct sporulation behavior and unique specialized metabolism.</title>
        <authorList>
            <person name="Garcia R."/>
            <person name="Popoff A."/>
            <person name="Bader C.D."/>
            <person name="Loehr J."/>
            <person name="Walesch S."/>
            <person name="Walt C."/>
            <person name="Boldt J."/>
            <person name="Bunk B."/>
            <person name="Haeckl F.J.F.P.J."/>
            <person name="Gunesch A.P."/>
            <person name="Birkelbach J."/>
            <person name="Nuebel U."/>
            <person name="Pietschmann T."/>
            <person name="Bach T."/>
            <person name="Mueller R."/>
        </authorList>
    </citation>
    <scope>NUCLEOTIDE SEQUENCE [LARGE SCALE GENOMIC DNA]</scope>
    <source>
        <strain evidence="2 3">MSr12523</strain>
    </source>
</reference>
<evidence type="ECO:0000313" key="3">
    <source>
        <dbReference type="Proteomes" id="UP001379533"/>
    </source>
</evidence>
<dbReference type="SUPFAM" id="SSF51445">
    <property type="entry name" value="(Trans)glycosidases"/>
    <property type="match status" value="1"/>
</dbReference>
<organism evidence="2 3">
    <name type="scientific">Pendulispora brunnea</name>
    <dbReference type="NCBI Taxonomy" id="2905690"/>
    <lineage>
        <taxon>Bacteria</taxon>
        <taxon>Pseudomonadati</taxon>
        <taxon>Myxococcota</taxon>
        <taxon>Myxococcia</taxon>
        <taxon>Myxococcales</taxon>
        <taxon>Sorangiineae</taxon>
        <taxon>Pendulisporaceae</taxon>
        <taxon>Pendulispora</taxon>
    </lineage>
</organism>
<dbReference type="InterPro" id="IPR006047">
    <property type="entry name" value="GH13_cat_dom"/>
</dbReference>
<sequence length="444" mass="49077">MMRWPPFVAAILSLAFLSPEGPPVTTEGGIENAIVYGVIPPRFGSPPLQAVTRNLASLADLGITTLWLTPIFETPPGDFGYAVIDYLAVRKDYGTRADLDALVAEAHRLHLKVLLDLVPNHTSSKHPYFLDAEARGPSSPYFGFYQRDAQGSATHYFDWTHLPNLNYAEPAVAHWMTDASLSWIRTSGIDGYRVDAAWGIRERAPSFWGAWSAELRRARPDVTLIAEASARDPFYVSHGFDAAYDWTQEPGHWAWEHVFDDPKGVPERLDRALRETAAIAPAAHVLRFLDNNDTGPRFITRHGPGMARVAAAALLTLPGVPCLFTGQEVGAEYEPYGASGAVHFEQGGALRDWYKRLIALRRTRPSLRSRDWTRVASSAPTVYAYVRTAGTEKTLVVLQFDEHPVNVALDVPHQGTTLSLPGWGVAILESNGSGWRNFVQPAVW</sequence>
<accession>A0ABZ2K8C0</accession>